<protein>
    <submittedName>
        <fullName evidence="2">RCG23955, isoform CRA_b</fullName>
    </submittedName>
</protein>
<accession>A6JVR9</accession>
<reference evidence="3" key="1">
    <citation type="submission" date="2005-09" db="EMBL/GenBank/DDBJ databases">
        <authorList>
            <person name="Mural R.J."/>
            <person name="Li P.W."/>
            <person name="Adams M.D."/>
            <person name="Amanatides P.G."/>
            <person name="Baden-Tillson H."/>
            <person name="Barnstead M."/>
            <person name="Chin S.H."/>
            <person name="Dew I."/>
            <person name="Evans C.A."/>
            <person name="Ferriera S."/>
            <person name="Flanigan M."/>
            <person name="Fosler C."/>
            <person name="Glodek A."/>
            <person name="Gu Z."/>
            <person name="Holt R.A."/>
            <person name="Jennings D."/>
            <person name="Kraft C.L."/>
            <person name="Lu F."/>
            <person name="Nguyen T."/>
            <person name="Nusskern D.R."/>
            <person name="Pfannkoch C.M."/>
            <person name="Sitter C."/>
            <person name="Sutton G.G."/>
            <person name="Venter J.C."/>
            <person name="Wang Z."/>
            <person name="Woodage T."/>
            <person name="Zheng X.H."/>
            <person name="Zhong F."/>
        </authorList>
    </citation>
    <scope>NUCLEOTIDE SEQUENCE [LARGE SCALE GENOMIC DNA]</scope>
    <source>
        <strain>BN</strain>
        <strain evidence="3">Sprague-Dawley</strain>
    </source>
</reference>
<dbReference type="AlphaFoldDB" id="A6JVR9"/>
<proteinExistence type="predicted"/>
<name>A6JVR9_RAT</name>
<evidence type="ECO:0000256" key="1">
    <source>
        <dbReference type="SAM" id="MobiDB-lite"/>
    </source>
</evidence>
<feature type="compositionally biased region" description="Polar residues" evidence="1">
    <location>
        <begin position="1"/>
        <end position="11"/>
    </location>
</feature>
<evidence type="ECO:0000313" key="3">
    <source>
        <dbReference type="Proteomes" id="UP000234681"/>
    </source>
</evidence>
<gene>
    <name evidence="2" type="ORF">rCG_23955</name>
</gene>
<dbReference type="EMBL" id="CH474004">
    <property type="protein sequence ID" value="EDL75328.1"/>
    <property type="molecule type" value="Genomic_DNA"/>
</dbReference>
<sequence length="42" mass="4503">MEPSGANSGSILIQPHARTKVSGKRPPETETEARQISQGQVE</sequence>
<evidence type="ECO:0000313" key="2">
    <source>
        <dbReference type="EMBL" id="EDL75328.1"/>
    </source>
</evidence>
<dbReference type="Proteomes" id="UP000234681">
    <property type="component" value="Chromosome 9"/>
</dbReference>
<organism evidence="2 3">
    <name type="scientific">Rattus norvegicus</name>
    <name type="common">Rat</name>
    <dbReference type="NCBI Taxonomy" id="10116"/>
    <lineage>
        <taxon>Eukaryota</taxon>
        <taxon>Metazoa</taxon>
        <taxon>Chordata</taxon>
        <taxon>Craniata</taxon>
        <taxon>Vertebrata</taxon>
        <taxon>Euteleostomi</taxon>
        <taxon>Mammalia</taxon>
        <taxon>Eutheria</taxon>
        <taxon>Euarchontoglires</taxon>
        <taxon>Glires</taxon>
        <taxon>Rodentia</taxon>
        <taxon>Myomorpha</taxon>
        <taxon>Muroidea</taxon>
        <taxon>Muridae</taxon>
        <taxon>Murinae</taxon>
        <taxon>Rattus</taxon>
    </lineage>
</organism>
<feature type="region of interest" description="Disordered" evidence="1">
    <location>
        <begin position="1"/>
        <end position="42"/>
    </location>
</feature>